<feature type="compositionally biased region" description="Polar residues" evidence="1">
    <location>
        <begin position="179"/>
        <end position="199"/>
    </location>
</feature>
<dbReference type="PANTHER" id="PTHR42031:SF1">
    <property type="entry name" value="KEY LIME PATHOGENICITY PROTEIN"/>
    <property type="match status" value="1"/>
</dbReference>
<dbReference type="OrthoDB" id="5377599at2759"/>
<name>A0A9P4S6F2_9PEZI</name>
<dbReference type="AlphaFoldDB" id="A0A9P4S6F2"/>
<feature type="region of interest" description="Disordered" evidence="1">
    <location>
        <begin position="295"/>
        <end position="396"/>
    </location>
</feature>
<keyword evidence="4" id="KW-1185">Reference proteome</keyword>
<dbReference type="Pfam" id="PF25438">
    <property type="entry name" value="DUF7896"/>
    <property type="match status" value="1"/>
</dbReference>
<dbReference type="Proteomes" id="UP000799429">
    <property type="component" value="Unassembled WGS sequence"/>
</dbReference>
<gene>
    <name evidence="3" type="ORF">M501DRAFT_247709</name>
</gene>
<feature type="compositionally biased region" description="Low complexity" evidence="1">
    <location>
        <begin position="113"/>
        <end position="129"/>
    </location>
</feature>
<accession>A0A9P4S6F2</accession>
<comment type="caution">
    <text evidence="3">The sequence shown here is derived from an EMBL/GenBank/DDBJ whole genome shotgun (WGS) entry which is preliminary data.</text>
</comment>
<dbReference type="PANTHER" id="PTHR42031">
    <property type="entry name" value="KEY LIME PATHOGENICITY PROTEIN"/>
    <property type="match status" value="1"/>
</dbReference>
<feature type="compositionally biased region" description="Polar residues" evidence="1">
    <location>
        <begin position="206"/>
        <end position="231"/>
    </location>
</feature>
<feature type="compositionally biased region" description="Polar residues" evidence="1">
    <location>
        <begin position="72"/>
        <end position="81"/>
    </location>
</feature>
<reference evidence="3" key="1">
    <citation type="journal article" date="2020" name="Stud. Mycol.">
        <title>101 Dothideomycetes genomes: a test case for predicting lifestyles and emergence of pathogens.</title>
        <authorList>
            <person name="Haridas S."/>
            <person name="Albert R."/>
            <person name="Binder M."/>
            <person name="Bloem J."/>
            <person name="Labutti K."/>
            <person name="Salamov A."/>
            <person name="Andreopoulos B."/>
            <person name="Baker S."/>
            <person name="Barry K."/>
            <person name="Bills G."/>
            <person name="Bluhm B."/>
            <person name="Cannon C."/>
            <person name="Castanera R."/>
            <person name="Culley D."/>
            <person name="Daum C."/>
            <person name="Ezra D."/>
            <person name="Gonzalez J."/>
            <person name="Henrissat B."/>
            <person name="Kuo A."/>
            <person name="Liang C."/>
            <person name="Lipzen A."/>
            <person name="Lutzoni F."/>
            <person name="Magnuson J."/>
            <person name="Mondo S."/>
            <person name="Nolan M."/>
            <person name="Ohm R."/>
            <person name="Pangilinan J."/>
            <person name="Park H.-J."/>
            <person name="Ramirez L."/>
            <person name="Alfaro M."/>
            <person name="Sun H."/>
            <person name="Tritt A."/>
            <person name="Yoshinaga Y."/>
            <person name="Zwiers L.-H."/>
            <person name="Turgeon B."/>
            <person name="Goodwin S."/>
            <person name="Spatafora J."/>
            <person name="Crous P."/>
            <person name="Grigoriev I."/>
        </authorList>
    </citation>
    <scope>NUCLEOTIDE SEQUENCE</scope>
    <source>
        <strain evidence="3">CBS 101060</strain>
    </source>
</reference>
<dbReference type="EMBL" id="MU006103">
    <property type="protein sequence ID" value="KAF2836556.1"/>
    <property type="molecule type" value="Genomic_DNA"/>
</dbReference>
<dbReference type="InterPro" id="IPR057218">
    <property type="entry name" value="DUF7896"/>
</dbReference>
<feature type="region of interest" description="Disordered" evidence="1">
    <location>
        <begin position="481"/>
        <end position="513"/>
    </location>
</feature>
<evidence type="ECO:0000256" key="1">
    <source>
        <dbReference type="SAM" id="MobiDB-lite"/>
    </source>
</evidence>
<feature type="region of interest" description="Disordered" evidence="1">
    <location>
        <begin position="101"/>
        <end position="140"/>
    </location>
</feature>
<evidence type="ECO:0000313" key="4">
    <source>
        <dbReference type="Proteomes" id="UP000799429"/>
    </source>
</evidence>
<feature type="compositionally biased region" description="Low complexity" evidence="1">
    <location>
        <begin position="328"/>
        <end position="346"/>
    </location>
</feature>
<protein>
    <recommendedName>
        <fullName evidence="2">DUF7896 domain-containing protein</fullName>
    </recommendedName>
</protein>
<evidence type="ECO:0000313" key="3">
    <source>
        <dbReference type="EMBL" id="KAF2836556.1"/>
    </source>
</evidence>
<evidence type="ECO:0000259" key="2">
    <source>
        <dbReference type="Pfam" id="PF25438"/>
    </source>
</evidence>
<organism evidence="3 4">
    <name type="scientific">Patellaria atrata CBS 101060</name>
    <dbReference type="NCBI Taxonomy" id="1346257"/>
    <lineage>
        <taxon>Eukaryota</taxon>
        <taxon>Fungi</taxon>
        <taxon>Dikarya</taxon>
        <taxon>Ascomycota</taxon>
        <taxon>Pezizomycotina</taxon>
        <taxon>Dothideomycetes</taxon>
        <taxon>Dothideomycetes incertae sedis</taxon>
        <taxon>Patellariales</taxon>
        <taxon>Patellariaceae</taxon>
        <taxon>Patellaria</taxon>
    </lineage>
</organism>
<feature type="compositionally biased region" description="Basic residues" evidence="1">
    <location>
        <begin position="481"/>
        <end position="493"/>
    </location>
</feature>
<feature type="region of interest" description="Disordered" evidence="1">
    <location>
        <begin position="59"/>
        <end position="81"/>
    </location>
</feature>
<feature type="domain" description="DUF7896" evidence="2">
    <location>
        <begin position="443"/>
        <end position="522"/>
    </location>
</feature>
<proteinExistence type="predicted"/>
<sequence>MASNCMSTSTTDMIRQLLQQECQAFWQQHSDLTEDQRKLLWNERKAQLIEDTFSRTDQAPHIPRTMSYGGYPSSSRPNELSIPQSMSRAYRSMQSFPTAAPMTRVPSIASSPGSEGTSSAPSLSSGPYSAQWQTAGDDPSNAYKLSNTSFRQKLPNVYECEVYDPKDWVEKFSGRTEKSFSNGQWASHPSAPTSSQWNLSPYDGSISPNSATIGEQSFVSTPPSEMSRESSIAGSALSNTFNLLRVQSVLSNVSSSPSDFVFSEEKCFPSNSVSGVKHGLTQDNRSYPLCVDTEHHVSSSCTPSHGDVPPSFHFSSSDTVEDMERSDSSQSSTSTSSFKSSASSQTRLFRRRQEQLAQGRRSIQPKVSDSEQPSVAKESSEGQIVRVKSQDGSSKSLAAISRTHYVRPSHPKVYCKQCDENPDGFRGEHELRRHTERVHTKVRKVWVTVDASPNKDFLSKCKQCSQGKKYGAYYNAAAHLRRTHFNPRKRGRKSKNEERRGGKGGGDHPPMDTLKNIWIKEVEETVISGDKDIDTSDKHDSSPHDQISTDQFANYSISPSEFEFQFVSSPTPPFKSEIPLDPSATMLNTANLATYNSSIQFDDYAMDYNMLQAGVAVMPGIGFDDAATSFQFDAQGHHGASFAYNTFDHC</sequence>
<feature type="compositionally biased region" description="Basic and acidic residues" evidence="1">
    <location>
        <begin position="494"/>
        <end position="510"/>
    </location>
</feature>
<feature type="region of interest" description="Disordered" evidence="1">
    <location>
        <begin position="179"/>
        <end position="231"/>
    </location>
</feature>